<organism evidence="1 2">
    <name type="scientific">Rhizobium sullae</name>
    <name type="common">Rhizobium hedysari</name>
    <dbReference type="NCBI Taxonomy" id="50338"/>
    <lineage>
        <taxon>Bacteria</taxon>
        <taxon>Pseudomonadati</taxon>
        <taxon>Pseudomonadota</taxon>
        <taxon>Alphaproteobacteria</taxon>
        <taxon>Hyphomicrobiales</taxon>
        <taxon>Rhizobiaceae</taxon>
        <taxon>Rhizobium/Agrobacterium group</taxon>
        <taxon>Rhizobium</taxon>
    </lineage>
</organism>
<evidence type="ECO:0000313" key="2">
    <source>
        <dbReference type="Proteomes" id="UP000294576"/>
    </source>
</evidence>
<dbReference type="EMBL" id="SMBH01000002">
    <property type="protein sequence ID" value="TCU18954.1"/>
    <property type="molecule type" value="Genomic_DNA"/>
</dbReference>
<gene>
    <name evidence="1" type="ORF">EV132_102182</name>
</gene>
<accession>A0A4R3QDN1</accession>
<dbReference type="Proteomes" id="UP000294576">
    <property type="component" value="Unassembled WGS sequence"/>
</dbReference>
<sequence>MDTSFAFIAARGPMNAVLAWLIPMIAVAVLVVATPAHACVLCLPYPQMTNADQVIGSDTAVFARENPAKPFSYVVLETFKGHYDGSVIPLFLDSMTGRALRLKPTVQVILVQNRPGGIWKVLGLAGSEYQGVMRQVADWDVGSKTPAERTIFFAPYLRHEDRSLAALAFLEVGRAPYATLRDLKTNVGRDDIYRIVNDFFHVEWHGLYILMLGTSDRPDDIAFVRGKLKTAAKYGLTTNLAAYATALIEMTGADGVRQLAEEYFAEPGRSNGELLEIVKALSVQGTGGAVELRASIVDAYGGLLAVHPELAGYVANDLSDWKVTRFVPRLREILNAGIGLDDASHFAVAVYLSSADEGGSSEGGLTPSDGLR</sequence>
<evidence type="ECO:0000313" key="1">
    <source>
        <dbReference type="EMBL" id="TCU18954.1"/>
    </source>
</evidence>
<comment type="caution">
    <text evidence="1">The sequence shown here is derived from an EMBL/GenBank/DDBJ whole genome shotgun (WGS) entry which is preliminary data.</text>
</comment>
<reference evidence="1 2" key="1">
    <citation type="submission" date="2019-03" db="EMBL/GenBank/DDBJ databases">
        <title>Genomic Encyclopedia of Type Strains, Phase IV (KMG-V): Genome sequencing to study the core and pangenomes of soil and plant-associated prokaryotes.</title>
        <authorList>
            <person name="Whitman W."/>
        </authorList>
    </citation>
    <scope>NUCLEOTIDE SEQUENCE [LARGE SCALE GENOMIC DNA]</scope>
    <source>
        <strain evidence="1 2">Hc14</strain>
    </source>
</reference>
<proteinExistence type="predicted"/>
<name>A0A4R3QDN1_RHISU</name>
<dbReference type="AlphaFoldDB" id="A0A4R3QDN1"/>
<protein>
    <submittedName>
        <fullName evidence="1">Uncharacterized protein</fullName>
    </submittedName>
</protein>